<dbReference type="InterPro" id="IPR001466">
    <property type="entry name" value="Beta-lactam-related"/>
</dbReference>
<name>A0A1F7ZY51_9EURO</name>
<accession>A0A1F7ZY51</accession>
<evidence type="ECO:0000259" key="1">
    <source>
        <dbReference type="Pfam" id="PF00144"/>
    </source>
</evidence>
<dbReference type="PANTHER" id="PTHR43283">
    <property type="entry name" value="BETA-LACTAMASE-RELATED"/>
    <property type="match status" value="1"/>
</dbReference>
<keyword evidence="3" id="KW-1185">Reference proteome</keyword>
<comment type="caution">
    <text evidence="2">The sequence shown here is derived from an EMBL/GenBank/DDBJ whole genome shotgun (WGS) entry which is preliminary data.</text>
</comment>
<dbReference type="RefSeq" id="XP_022387886.1">
    <property type="nucleotide sequence ID" value="XM_022534129.1"/>
</dbReference>
<gene>
    <name evidence="2" type="ORF">ABOM_007000</name>
</gene>
<dbReference type="Proteomes" id="UP000179179">
    <property type="component" value="Unassembled WGS sequence"/>
</dbReference>
<dbReference type="OrthoDB" id="428260at2759"/>
<dbReference type="AlphaFoldDB" id="A0A1F7ZY51"/>
<proteinExistence type="predicted"/>
<dbReference type="SUPFAM" id="SSF56601">
    <property type="entry name" value="beta-lactamase/transpeptidase-like"/>
    <property type="match status" value="1"/>
</dbReference>
<dbReference type="PANTHER" id="PTHR43283:SF3">
    <property type="entry name" value="BETA-LACTAMASE FAMILY PROTEIN (AFU_ORTHOLOGUE AFUA_5G07500)"/>
    <property type="match status" value="1"/>
</dbReference>
<dbReference type="Gene3D" id="3.40.710.10">
    <property type="entry name" value="DD-peptidase/beta-lactamase superfamily"/>
    <property type="match status" value="1"/>
</dbReference>
<dbReference type="GeneID" id="34450390"/>
<evidence type="ECO:0000313" key="2">
    <source>
        <dbReference type="EMBL" id="OGM44169.1"/>
    </source>
</evidence>
<dbReference type="STRING" id="109264.A0A1F7ZY51"/>
<protein>
    <submittedName>
        <fullName evidence="2">Beta-lactamase family protein</fullName>
    </submittedName>
</protein>
<evidence type="ECO:0000313" key="3">
    <source>
        <dbReference type="Proteomes" id="UP000179179"/>
    </source>
</evidence>
<dbReference type="EMBL" id="LYCR01000059">
    <property type="protein sequence ID" value="OGM44169.1"/>
    <property type="molecule type" value="Genomic_DNA"/>
</dbReference>
<feature type="domain" description="Beta-lactamase-related" evidence="1">
    <location>
        <begin position="27"/>
        <end position="306"/>
    </location>
</feature>
<dbReference type="InterPro" id="IPR050789">
    <property type="entry name" value="Diverse_Enzym_Activities"/>
</dbReference>
<reference evidence="2 3" key="1">
    <citation type="journal article" date="2016" name="Genome Biol. Evol.">
        <title>Draft genome sequence of an aflatoxigenic Aspergillus species, A. bombycis.</title>
        <authorList>
            <person name="Moore G.G."/>
            <person name="Mack B.M."/>
            <person name="Beltz S.B."/>
            <person name="Gilbert M.K."/>
        </authorList>
    </citation>
    <scope>NUCLEOTIDE SEQUENCE [LARGE SCALE GENOMIC DNA]</scope>
    <source>
        <strain evidence="3">NRRL 26010</strain>
    </source>
</reference>
<dbReference type="InterPro" id="IPR012338">
    <property type="entry name" value="Beta-lactam/transpept-like"/>
</dbReference>
<dbReference type="Pfam" id="PF00144">
    <property type="entry name" value="Beta-lactamase"/>
    <property type="match status" value="1"/>
</dbReference>
<sequence length="441" mass="48879">MTAKLSQDTASTLRGMLDATTSGPSPKVPGLVYCAVDRAGDVFFSHASGKRGNDSPDPMSLDTVFWIASCTKLLTSIACMQMVEQGKLALDDVEQVQSLAPELEDVQVLEREIDGSFRLVPKDRGITLRMLLNHTSGFGYAFEDLNLRDWSRPLGLDDFSGHEADVLHRPLVNQPGTRFQYGVGLDWAGVLVERVSSLSLEEYFQQFILRPLGIESITFFPSKEMKMNLAYMHQRDKDGTVKVTDHLYRYPLLPCKPGTERQRFCMGGAGCFGKPIEYCKIIATLLNDGTDPKTGIQLLRPEIVKGKKDPNPPSHATQQVNKSNVEMFTDQIPDLPRYCNEYTPSGKPLLANPCPLVPCDDDLTEGWGLSFSLSHRKSPTGRAAGSGSWEGLANLFWFADRENGVGAIIASQILPYGDLQVLGCMEEVEKMIYDELESRKV</sequence>
<organism evidence="2 3">
    <name type="scientific">Aspergillus bombycis</name>
    <dbReference type="NCBI Taxonomy" id="109264"/>
    <lineage>
        <taxon>Eukaryota</taxon>
        <taxon>Fungi</taxon>
        <taxon>Dikarya</taxon>
        <taxon>Ascomycota</taxon>
        <taxon>Pezizomycotina</taxon>
        <taxon>Eurotiomycetes</taxon>
        <taxon>Eurotiomycetidae</taxon>
        <taxon>Eurotiales</taxon>
        <taxon>Aspergillaceae</taxon>
        <taxon>Aspergillus</taxon>
    </lineage>
</organism>